<comment type="caution">
    <text evidence="3">The sequence shown here is derived from an EMBL/GenBank/DDBJ whole genome shotgun (WGS) entry which is preliminary data.</text>
</comment>
<keyword evidence="2" id="KW-0732">Signal</keyword>
<evidence type="ECO:0008006" key="5">
    <source>
        <dbReference type="Google" id="ProtNLM"/>
    </source>
</evidence>
<feature type="compositionally biased region" description="Basic and acidic residues" evidence="1">
    <location>
        <begin position="43"/>
        <end position="63"/>
    </location>
</feature>
<sequence length="257" mass="28840">MSFKSTLLVSLLLLSACQPAPISQTTLPTEATLQDFLIQSLREAKPKGKASDKENETKQEKKSSKQPPKLGQHDWREFKPHSGCRRSPELLITDIQLTESGASVFGPTAPAALTPDYAGSPLRLTLKGKFERRGEKELKLKNFLFQYEPPLVQQSFVGKEPKARVLLDDSILLQVETVSATEIVARLNTQLLPDLYLKGNHRLSVELGEWYTDALLNVGEPVPVEYSRLQPQIESVEVLREDDDDRPQHIRLKGKGF</sequence>
<feature type="region of interest" description="Disordered" evidence="1">
    <location>
        <begin position="43"/>
        <end position="82"/>
    </location>
</feature>
<feature type="non-terminal residue" evidence="3">
    <location>
        <position position="257"/>
    </location>
</feature>
<dbReference type="AlphaFoldDB" id="A0A2M7FZ49"/>
<evidence type="ECO:0000313" key="3">
    <source>
        <dbReference type="EMBL" id="PIW14650.1"/>
    </source>
</evidence>
<gene>
    <name evidence="3" type="ORF">COW36_21675</name>
</gene>
<dbReference type="PROSITE" id="PS51257">
    <property type="entry name" value="PROKAR_LIPOPROTEIN"/>
    <property type="match status" value="1"/>
</dbReference>
<feature type="signal peptide" evidence="2">
    <location>
        <begin position="1"/>
        <end position="22"/>
    </location>
</feature>
<proteinExistence type="predicted"/>
<evidence type="ECO:0000256" key="1">
    <source>
        <dbReference type="SAM" id="MobiDB-lite"/>
    </source>
</evidence>
<dbReference type="EMBL" id="PFFQ01000059">
    <property type="protein sequence ID" value="PIW14650.1"/>
    <property type="molecule type" value="Genomic_DNA"/>
</dbReference>
<feature type="compositionally biased region" description="Basic and acidic residues" evidence="1">
    <location>
        <begin position="71"/>
        <end position="80"/>
    </location>
</feature>
<dbReference type="Proteomes" id="UP000231019">
    <property type="component" value="Unassembled WGS sequence"/>
</dbReference>
<protein>
    <recommendedName>
        <fullName evidence="5">Lipoprotein</fullName>
    </recommendedName>
</protein>
<evidence type="ECO:0000313" key="4">
    <source>
        <dbReference type="Proteomes" id="UP000231019"/>
    </source>
</evidence>
<accession>A0A2M7FZ49</accession>
<feature type="chain" id="PRO_5014960799" description="Lipoprotein" evidence="2">
    <location>
        <begin position="23"/>
        <end position="257"/>
    </location>
</feature>
<evidence type="ECO:0000256" key="2">
    <source>
        <dbReference type="SAM" id="SignalP"/>
    </source>
</evidence>
<organism evidence="3 4">
    <name type="scientific">bacterium (Candidatus Blackallbacteria) CG17_big_fil_post_rev_8_21_14_2_50_48_46</name>
    <dbReference type="NCBI Taxonomy" id="2014261"/>
    <lineage>
        <taxon>Bacteria</taxon>
        <taxon>Candidatus Blackallbacteria</taxon>
    </lineage>
</organism>
<name>A0A2M7FZ49_9BACT</name>
<reference evidence="3 4" key="1">
    <citation type="submission" date="2017-09" db="EMBL/GenBank/DDBJ databases">
        <title>Depth-based differentiation of microbial function through sediment-hosted aquifers and enrichment of novel symbionts in the deep terrestrial subsurface.</title>
        <authorList>
            <person name="Probst A.J."/>
            <person name="Ladd B."/>
            <person name="Jarett J.K."/>
            <person name="Geller-Mcgrath D.E."/>
            <person name="Sieber C.M."/>
            <person name="Emerson J.B."/>
            <person name="Anantharaman K."/>
            <person name="Thomas B.C."/>
            <person name="Malmstrom R."/>
            <person name="Stieglmeier M."/>
            <person name="Klingl A."/>
            <person name="Woyke T."/>
            <person name="Ryan C.M."/>
            <person name="Banfield J.F."/>
        </authorList>
    </citation>
    <scope>NUCLEOTIDE SEQUENCE [LARGE SCALE GENOMIC DNA]</scope>
    <source>
        <strain evidence="3">CG17_big_fil_post_rev_8_21_14_2_50_48_46</strain>
    </source>
</reference>